<accession>A0ABQ9HLF6</accession>
<protein>
    <recommendedName>
        <fullName evidence="1">Mutator-like transposase domain-containing protein</fullName>
    </recommendedName>
</protein>
<feature type="domain" description="Mutator-like transposase" evidence="1">
    <location>
        <begin position="42"/>
        <end position="156"/>
    </location>
</feature>
<reference evidence="2 3" key="1">
    <citation type="submission" date="2023-02" db="EMBL/GenBank/DDBJ databases">
        <title>LHISI_Scaffold_Assembly.</title>
        <authorList>
            <person name="Stuart O.P."/>
            <person name="Cleave R."/>
            <person name="Magrath M.J.L."/>
            <person name="Mikheyev A.S."/>
        </authorList>
    </citation>
    <scope>NUCLEOTIDE SEQUENCE [LARGE SCALE GENOMIC DNA]</scope>
    <source>
        <strain evidence="2">Daus_M_001</strain>
        <tissue evidence="2">Leg muscle</tissue>
    </source>
</reference>
<proteinExistence type="predicted"/>
<dbReference type="InterPro" id="IPR049012">
    <property type="entry name" value="Mutator_transp_dom"/>
</dbReference>
<evidence type="ECO:0000313" key="3">
    <source>
        <dbReference type="Proteomes" id="UP001159363"/>
    </source>
</evidence>
<dbReference type="EMBL" id="JARBHB010000004">
    <property type="protein sequence ID" value="KAJ8885067.1"/>
    <property type="molecule type" value="Genomic_DNA"/>
</dbReference>
<dbReference type="Proteomes" id="UP001159363">
    <property type="component" value="Chromosome X"/>
</dbReference>
<gene>
    <name evidence="2" type="ORF">PR048_011263</name>
</gene>
<evidence type="ECO:0000259" key="1">
    <source>
        <dbReference type="Pfam" id="PF20700"/>
    </source>
</evidence>
<organism evidence="2 3">
    <name type="scientific">Dryococelus australis</name>
    <dbReference type="NCBI Taxonomy" id="614101"/>
    <lineage>
        <taxon>Eukaryota</taxon>
        <taxon>Metazoa</taxon>
        <taxon>Ecdysozoa</taxon>
        <taxon>Arthropoda</taxon>
        <taxon>Hexapoda</taxon>
        <taxon>Insecta</taxon>
        <taxon>Pterygota</taxon>
        <taxon>Neoptera</taxon>
        <taxon>Polyneoptera</taxon>
        <taxon>Phasmatodea</taxon>
        <taxon>Verophasmatodea</taxon>
        <taxon>Anareolatae</taxon>
        <taxon>Phasmatidae</taxon>
        <taxon>Eurycanthinae</taxon>
        <taxon>Dryococelus</taxon>
    </lineage>
</organism>
<sequence>MAEHDPVNCYLKSKEHVLESGQGFRSRLHFKFNLDKKIQLIRRQWNVNAAAVCGVLSIGVGLGQLEGITPAFNMLNMSSLIYSKIHDTVSRGLFATSLDEMKMAAEEVRLAVEAGEVYVDGLPLVAVVADRYCSKRSYREPISLSLSGVVRSEGVARQVREQVRQAVFGKIGKQGAADRRWPAAKWQYKRVCRGLLFPHPSPDCYCPRPQASATHICCFGKPFIQQASRQSDVTLRRRTISSRPRRTRAGHLAPQIDAMGATRTEVNVTARGSTGRLCGLDAGVWPLLPRTTSPINHRSVTIDTPDKEDIVMGKPLLWQLYERTSTSPRRATEHGKEQPLHTCYKNWSQEQSSSSMEADIIADGICRREETYCLSCGTLIADGDSIVYKKLLEARQYINPTVDTLECRNYLLHYYGNKLKYISTTGKNGLFHPRKLIYSKSLQFRCDVVKSAKHRMNEEVAMRERTANLRKDIINSIDNVFGDQQLCASYFCAGANEGNLCRHSRSLLNNVDNNCVREEDRYQAHQIHVTWIFSGVIHRVTGCLQFGSSTL</sequence>
<keyword evidence="3" id="KW-1185">Reference proteome</keyword>
<comment type="caution">
    <text evidence="2">The sequence shown here is derived from an EMBL/GenBank/DDBJ whole genome shotgun (WGS) entry which is preliminary data.</text>
</comment>
<dbReference type="Pfam" id="PF20700">
    <property type="entry name" value="Mutator"/>
    <property type="match status" value="2"/>
</dbReference>
<feature type="domain" description="Mutator-like transposase" evidence="1">
    <location>
        <begin position="329"/>
        <end position="492"/>
    </location>
</feature>
<evidence type="ECO:0000313" key="2">
    <source>
        <dbReference type="EMBL" id="KAJ8885067.1"/>
    </source>
</evidence>
<name>A0ABQ9HLF6_9NEOP</name>